<evidence type="ECO:0000313" key="3">
    <source>
        <dbReference type="Proteomes" id="UP000596099"/>
    </source>
</evidence>
<geneLocation type="plasmid" evidence="2 3">
    <name>pHB5018b</name>
</geneLocation>
<accession>A0A7R7TFI6</accession>
<protein>
    <submittedName>
        <fullName evidence="2">Uncharacterized protein</fullName>
    </submittedName>
</protein>
<evidence type="ECO:0000313" key="2">
    <source>
        <dbReference type="EMBL" id="BCP67233.1"/>
    </source>
</evidence>
<evidence type="ECO:0000256" key="1">
    <source>
        <dbReference type="SAM" id="MobiDB-lite"/>
    </source>
</evidence>
<name>A0A7R7TFI6_THETH</name>
<reference evidence="3" key="1">
    <citation type="submission" date="2021-01" db="EMBL/GenBank/DDBJ databases">
        <title>Complete Genome Sequence of Thermus thermophilus Strain HB5018, Isolated from Mine Onsen Hot Spring.</title>
        <authorList>
            <person name="Miyazaki K."/>
            <person name="Moriya T."/>
            <person name="Nemoto N."/>
            <person name="Oshima T."/>
            <person name="Yura K."/>
            <person name="Bessho Y."/>
        </authorList>
    </citation>
    <scope>NUCLEOTIDE SEQUENCE [LARGE SCALE GENOMIC DNA]</scope>
    <source>
        <strain evidence="3">HB5018</strain>
        <plasmid evidence="3">pHB5018b</plasmid>
    </source>
</reference>
<dbReference type="EMBL" id="AP024271">
    <property type="protein sequence ID" value="BCP67233.1"/>
    <property type="molecule type" value="Genomic_DNA"/>
</dbReference>
<dbReference type="AlphaFoldDB" id="A0A7R7TFI6"/>
<gene>
    <name evidence="2" type="ORF">TthHB5018_b21670</name>
</gene>
<proteinExistence type="predicted"/>
<dbReference type="Proteomes" id="UP000596099">
    <property type="component" value="Plasmid pHB5018b"/>
</dbReference>
<feature type="region of interest" description="Disordered" evidence="1">
    <location>
        <begin position="18"/>
        <end position="39"/>
    </location>
</feature>
<sequence>MDYLTLLCNHPQALAPGIVERPSSAHPGEGEVGSLRAAKPSPRAFSSAASVWARYRPFCPYSSPHPGTTRLFIPVQ</sequence>
<organism evidence="2 3">
    <name type="scientific">Thermus thermophilus</name>
    <dbReference type="NCBI Taxonomy" id="274"/>
    <lineage>
        <taxon>Bacteria</taxon>
        <taxon>Thermotogati</taxon>
        <taxon>Deinococcota</taxon>
        <taxon>Deinococci</taxon>
        <taxon>Thermales</taxon>
        <taxon>Thermaceae</taxon>
        <taxon>Thermus</taxon>
    </lineage>
</organism>
<keyword evidence="2" id="KW-0614">Plasmid</keyword>